<feature type="region of interest" description="Disordered" evidence="1">
    <location>
        <begin position="23"/>
        <end position="70"/>
    </location>
</feature>
<dbReference type="AlphaFoldDB" id="A0AAV7WWX7"/>
<dbReference type="Proteomes" id="UP001066276">
    <property type="component" value="Chromosome 1_1"/>
</dbReference>
<proteinExistence type="predicted"/>
<evidence type="ECO:0000313" key="3">
    <source>
        <dbReference type="Proteomes" id="UP001066276"/>
    </source>
</evidence>
<keyword evidence="3" id="KW-1185">Reference proteome</keyword>
<accession>A0AAV7WWX7</accession>
<sequence>MTVPSCSRVGATLHRYPVEPRTVPGGAFQLPDVASSDINPDIRKENPTSVNSAASRKAEVDEAAEEKENA</sequence>
<name>A0AAV7WWX7_PLEWA</name>
<organism evidence="2 3">
    <name type="scientific">Pleurodeles waltl</name>
    <name type="common">Iberian ribbed newt</name>
    <dbReference type="NCBI Taxonomy" id="8319"/>
    <lineage>
        <taxon>Eukaryota</taxon>
        <taxon>Metazoa</taxon>
        <taxon>Chordata</taxon>
        <taxon>Craniata</taxon>
        <taxon>Vertebrata</taxon>
        <taxon>Euteleostomi</taxon>
        <taxon>Amphibia</taxon>
        <taxon>Batrachia</taxon>
        <taxon>Caudata</taxon>
        <taxon>Salamandroidea</taxon>
        <taxon>Salamandridae</taxon>
        <taxon>Pleurodelinae</taxon>
        <taxon>Pleurodeles</taxon>
    </lineage>
</organism>
<evidence type="ECO:0000313" key="2">
    <source>
        <dbReference type="EMBL" id="KAJ1218617.1"/>
    </source>
</evidence>
<reference evidence="2" key="1">
    <citation type="journal article" date="2022" name="bioRxiv">
        <title>Sequencing and chromosome-scale assembly of the giantPleurodeles waltlgenome.</title>
        <authorList>
            <person name="Brown T."/>
            <person name="Elewa A."/>
            <person name="Iarovenko S."/>
            <person name="Subramanian E."/>
            <person name="Araus A.J."/>
            <person name="Petzold A."/>
            <person name="Susuki M."/>
            <person name="Suzuki K.-i.T."/>
            <person name="Hayashi T."/>
            <person name="Toyoda A."/>
            <person name="Oliveira C."/>
            <person name="Osipova E."/>
            <person name="Leigh N.D."/>
            <person name="Simon A."/>
            <person name="Yun M.H."/>
        </authorList>
    </citation>
    <scope>NUCLEOTIDE SEQUENCE</scope>
    <source>
        <strain evidence="2">20211129_DDA</strain>
        <tissue evidence="2">Liver</tissue>
    </source>
</reference>
<feature type="compositionally biased region" description="Basic and acidic residues" evidence="1">
    <location>
        <begin position="56"/>
        <end position="70"/>
    </location>
</feature>
<gene>
    <name evidence="2" type="ORF">NDU88_006195</name>
</gene>
<evidence type="ECO:0000256" key="1">
    <source>
        <dbReference type="SAM" id="MobiDB-lite"/>
    </source>
</evidence>
<protein>
    <submittedName>
        <fullName evidence="2">Uncharacterized protein</fullName>
    </submittedName>
</protein>
<comment type="caution">
    <text evidence="2">The sequence shown here is derived from an EMBL/GenBank/DDBJ whole genome shotgun (WGS) entry which is preliminary data.</text>
</comment>
<dbReference type="EMBL" id="JANPWB010000001">
    <property type="protein sequence ID" value="KAJ1218617.1"/>
    <property type="molecule type" value="Genomic_DNA"/>
</dbReference>